<feature type="transmembrane region" description="Helical" evidence="9">
    <location>
        <begin position="303"/>
        <end position="321"/>
    </location>
</feature>
<organism evidence="10 11">
    <name type="scientific">Anaerocolumna jejuensis DSM 15929</name>
    <dbReference type="NCBI Taxonomy" id="1121322"/>
    <lineage>
        <taxon>Bacteria</taxon>
        <taxon>Bacillati</taxon>
        <taxon>Bacillota</taxon>
        <taxon>Clostridia</taxon>
        <taxon>Lachnospirales</taxon>
        <taxon>Lachnospiraceae</taxon>
        <taxon>Anaerocolumna</taxon>
    </lineage>
</organism>
<evidence type="ECO:0000256" key="6">
    <source>
        <dbReference type="ARBA" id="ARBA00022989"/>
    </source>
</evidence>
<dbReference type="Pfam" id="PF02653">
    <property type="entry name" value="BPD_transp_2"/>
    <property type="match status" value="1"/>
</dbReference>
<name>A0A1M6W972_9FIRM</name>
<evidence type="ECO:0000313" key="10">
    <source>
        <dbReference type="EMBL" id="SHK90056.1"/>
    </source>
</evidence>
<feature type="transmembrane region" description="Helical" evidence="9">
    <location>
        <begin position="48"/>
        <end position="69"/>
    </location>
</feature>
<feature type="transmembrane region" description="Helical" evidence="9">
    <location>
        <begin position="76"/>
        <end position="94"/>
    </location>
</feature>
<evidence type="ECO:0000256" key="2">
    <source>
        <dbReference type="ARBA" id="ARBA00022448"/>
    </source>
</evidence>
<dbReference type="OrthoDB" id="9813906at2"/>
<feature type="transmembrane region" description="Helical" evidence="9">
    <location>
        <begin position="138"/>
        <end position="158"/>
    </location>
</feature>
<evidence type="ECO:0000256" key="4">
    <source>
        <dbReference type="ARBA" id="ARBA00022519"/>
    </source>
</evidence>
<keyword evidence="5 9" id="KW-0812">Transmembrane</keyword>
<proteinExistence type="predicted"/>
<dbReference type="RefSeq" id="WP_073278253.1">
    <property type="nucleotide sequence ID" value="NZ_FRAC01000019.1"/>
</dbReference>
<keyword evidence="3" id="KW-1003">Cell membrane</keyword>
<dbReference type="PANTHER" id="PTHR32196">
    <property type="entry name" value="ABC TRANSPORTER PERMEASE PROTEIN YPHD-RELATED-RELATED"/>
    <property type="match status" value="1"/>
</dbReference>
<feature type="transmembrane region" description="Helical" evidence="9">
    <location>
        <begin position="21"/>
        <end position="42"/>
    </location>
</feature>
<evidence type="ECO:0000256" key="9">
    <source>
        <dbReference type="SAM" id="Phobius"/>
    </source>
</evidence>
<keyword evidence="4" id="KW-0997">Cell inner membrane</keyword>
<dbReference type="EMBL" id="FRAC01000019">
    <property type="protein sequence ID" value="SHK90056.1"/>
    <property type="molecule type" value="Genomic_DNA"/>
</dbReference>
<dbReference type="InterPro" id="IPR001851">
    <property type="entry name" value="ABC_transp_permease"/>
</dbReference>
<evidence type="ECO:0000256" key="7">
    <source>
        <dbReference type="ARBA" id="ARBA00023136"/>
    </source>
</evidence>
<keyword evidence="6 9" id="KW-1133">Transmembrane helix</keyword>
<evidence type="ECO:0000313" key="11">
    <source>
        <dbReference type="Proteomes" id="UP000184386"/>
    </source>
</evidence>
<keyword evidence="2" id="KW-0813">Transport</keyword>
<sequence length="329" mass="33733">MGKMQQSAKNGILGKIRSFKEFNVLMVTIILIIGISIKSPIFLSATNIRTTLIGLACNGIIAIGMTLALVSGGFDLSVGAIMGLSACLTVVFAGMGLNVWFAAILALIVCIGVGLLTGTLIGRVGLNPFITTLGIQQIARGAVFVLTAGSSLSLPAGADISSFKKLGQSSILGIPIIVVIFIIMAVLGDFLVKKSSAAMKVFYIGSNEKAAILSGINAKKVKQMVYIITATLAAVAGILTSARFGVATSNTGAGSEMTVISAAVIGGASLTGGKGTILGAVVGVIMLSVISNALVLFNVDVNWQSLISGAILILAILFDLLSHKRKYKA</sequence>
<gene>
    <name evidence="10" type="ORF">SAMN02745136_03624</name>
</gene>
<protein>
    <recommendedName>
        <fullName evidence="8">Autoinducer 2 import system permease protein LsrD</fullName>
    </recommendedName>
</protein>
<dbReference type="GO" id="GO:0022857">
    <property type="term" value="F:transmembrane transporter activity"/>
    <property type="evidence" value="ECO:0007669"/>
    <property type="project" value="InterPro"/>
</dbReference>
<reference evidence="10 11" key="1">
    <citation type="submission" date="2016-11" db="EMBL/GenBank/DDBJ databases">
        <authorList>
            <person name="Jaros S."/>
            <person name="Januszkiewicz K."/>
            <person name="Wedrychowicz H."/>
        </authorList>
    </citation>
    <scope>NUCLEOTIDE SEQUENCE [LARGE SCALE GENOMIC DNA]</scope>
    <source>
        <strain evidence="10 11">DSM 15929</strain>
    </source>
</reference>
<dbReference type="STRING" id="1121322.SAMN02745136_03624"/>
<feature type="transmembrane region" description="Helical" evidence="9">
    <location>
        <begin position="170"/>
        <end position="192"/>
    </location>
</feature>
<comment type="subcellular location">
    <subcellularLocation>
        <location evidence="1">Cell membrane</location>
        <topology evidence="1">Multi-pass membrane protein</topology>
    </subcellularLocation>
</comment>
<feature type="transmembrane region" description="Helical" evidence="9">
    <location>
        <begin position="277"/>
        <end position="297"/>
    </location>
</feature>
<feature type="transmembrane region" description="Helical" evidence="9">
    <location>
        <begin position="100"/>
        <end position="126"/>
    </location>
</feature>
<keyword evidence="11" id="KW-1185">Reference proteome</keyword>
<dbReference type="Proteomes" id="UP000184386">
    <property type="component" value="Unassembled WGS sequence"/>
</dbReference>
<evidence type="ECO:0000256" key="3">
    <source>
        <dbReference type="ARBA" id="ARBA00022475"/>
    </source>
</evidence>
<dbReference type="PANTHER" id="PTHR32196:SF71">
    <property type="entry name" value="AUTOINDUCER 2 IMPORT SYSTEM PERMEASE PROTEIN LSRD"/>
    <property type="match status" value="1"/>
</dbReference>
<feature type="transmembrane region" description="Helical" evidence="9">
    <location>
        <begin position="224"/>
        <end position="246"/>
    </location>
</feature>
<keyword evidence="7 9" id="KW-0472">Membrane</keyword>
<evidence type="ECO:0000256" key="8">
    <source>
        <dbReference type="ARBA" id="ARBA00039381"/>
    </source>
</evidence>
<evidence type="ECO:0000256" key="5">
    <source>
        <dbReference type="ARBA" id="ARBA00022692"/>
    </source>
</evidence>
<dbReference type="AlphaFoldDB" id="A0A1M6W972"/>
<accession>A0A1M6W972</accession>
<dbReference type="CDD" id="cd06579">
    <property type="entry name" value="TM_PBP1_transp_AraH_like"/>
    <property type="match status" value="1"/>
</dbReference>
<dbReference type="GO" id="GO:0005886">
    <property type="term" value="C:plasma membrane"/>
    <property type="evidence" value="ECO:0007669"/>
    <property type="project" value="UniProtKB-SubCell"/>
</dbReference>
<evidence type="ECO:0000256" key="1">
    <source>
        <dbReference type="ARBA" id="ARBA00004651"/>
    </source>
</evidence>